<dbReference type="Proteomes" id="UP001218364">
    <property type="component" value="Unassembled WGS sequence"/>
</dbReference>
<sequence>AGLHCRYQFESCLRPDVNPFCQHGLSLQQLPKLETNTRPSSRFGMIHFPSLGLLLLGACPELSDEEGLDNPAFRFDELRPFFNSSELSPSFSFFGSPLLISQSFRFQLLHYSFAVTAAFSTVTSDIVNRLPVLKQLMDTHLHCHFSSGMPEK</sequence>
<dbReference type="EMBL" id="JARCJK010000018">
    <property type="protein sequence ID" value="MDE4168065.1"/>
    <property type="molecule type" value="Genomic_DNA"/>
</dbReference>
<name>A0ABD4XGF3_9RHOB</name>
<feature type="non-terminal residue" evidence="1">
    <location>
        <position position="1"/>
    </location>
</feature>
<gene>
    <name evidence="1" type="ORF">PXK24_20450</name>
</gene>
<evidence type="ECO:0000313" key="1">
    <source>
        <dbReference type="EMBL" id="MDE4168065.1"/>
    </source>
</evidence>
<evidence type="ECO:0000313" key="2">
    <source>
        <dbReference type="Proteomes" id="UP001218364"/>
    </source>
</evidence>
<dbReference type="AlphaFoldDB" id="A0ABD4XGF3"/>
<organism evidence="1 2">
    <name type="scientific">Phaeobacter gallaeciensis</name>
    <dbReference type="NCBI Taxonomy" id="60890"/>
    <lineage>
        <taxon>Bacteria</taxon>
        <taxon>Pseudomonadati</taxon>
        <taxon>Pseudomonadota</taxon>
        <taxon>Alphaproteobacteria</taxon>
        <taxon>Rhodobacterales</taxon>
        <taxon>Roseobacteraceae</taxon>
        <taxon>Phaeobacter</taxon>
    </lineage>
</organism>
<protein>
    <submittedName>
        <fullName evidence="1">Uncharacterized protein</fullName>
    </submittedName>
</protein>
<proteinExistence type="predicted"/>
<comment type="caution">
    <text evidence="1">The sequence shown here is derived from an EMBL/GenBank/DDBJ whole genome shotgun (WGS) entry which is preliminary data.</text>
</comment>
<accession>A0ABD4XGF3</accession>
<reference evidence="1 2" key="1">
    <citation type="submission" date="2023-02" db="EMBL/GenBank/DDBJ databases">
        <title>Population genomics of bacteria associated with diatom.</title>
        <authorList>
            <person name="Xie J."/>
            <person name="Wang H."/>
        </authorList>
    </citation>
    <scope>NUCLEOTIDE SEQUENCE [LARGE SCALE GENOMIC DNA]</scope>
    <source>
        <strain evidence="1 2">PT47_8</strain>
    </source>
</reference>
<dbReference type="RefSeq" id="WP_274840237.1">
    <property type="nucleotide sequence ID" value="NZ_JARCJF010000018.1"/>
</dbReference>